<evidence type="ECO:0000313" key="2">
    <source>
        <dbReference type="EMBL" id="GGG24083.1"/>
    </source>
</evidence>
<dbReference type="GO" id="GO:0016747">
    <property type="term" value="F:acyltransferase activity, transferring groups other than amino-acyl groups"/>
    <property type="evidence" value="ECO:0007669"/>
    <property type="project" value="InterPro"/>
</dbReference>
<dbReference type="PANTHER" id="PTHR43415:SF3">
    <property type="entry name" value="GNAT-FAMILY ACETYLTRANSFERASE"/>
    <property type="match status" value="1"/>
</dbReference>
<dbReference type="Proteomes" id="UP000616608">
    <property type="component" value="Unassembled WGS sequence"/>
</dbReference>
<dbReference type="AlphaFoldDB" id="A0A917LH43"/>
<gene>
    <name evidence="2" type="ORF">GCM10007425_18180</name>
</gene>
<dbReference type="Pfam" id="PF00583">
    <property type="entry name" value="Acetyltransf_1"/>
    <property type="match status" value="1"/>
</dbReference>
<organism evidence="2 3">
    <name type="scientific">Lysinibacillus alkalisoli</name>
    <dbReference type="NCBI Taxonomy" id="1911548"/>
    <lineage>
        <taxon>Bacteria</taxon>
        <taxon>Bacillati</taxon>
        <taxon>Bacillota</taxon>
        <taxon>Bacilli</taxon>
        <taxon>Bacillales</taxon>
        <taxon>Bacillaceae</taxon>
        <taxon>Lysinibacillus</taxon>
    </lineage>
</organism>
<dbReference type="Gene3D" id="3.40.630.30">
    <property type="match status" value="1"/>
</dbReference>
<sequence>MEFSILTQHQSEDIAYNWRYEGIYSFYNMTANLENLQDFLHKKKRAHHVLAVTQYDQLIGFVQLQPVNQHVVEIGLGLKPSLTGQGIGITFLQAILHYIKHETNFTTVTLAVAAFNQRAIITYERVGFIKQFDYTVEIEGTMYDYLHMLLTFH</sequence>
<dbReference type="InterPro" id="IPR000182">
    <property type="entry name" value="GNAT_dom"/>
</dbReference>
<name>A0A917LH43_9BACI</name>
<dbReference type="EMBL" id="BMJT01000005">
    <property type="protein sequence ID" value="GGG24083.1"/>
    <property type="molecule type" value="Genomic_DNA"/>
</dbReference>
<feature type="domain" description="N-acetyltransferase" evidence="1">
    <location>
        <begin position="1"/>
        <end position="153"/>
    </location>
</feature>
<dbReference type="InterPro" id="IPR016181">
    <property type="entry name" value="Acyl_CoA_acyltransferase"/>
</dbReference>
<comment type="caution">
    <text evidence="2">The sequence shown here is derived from an EMBL/GenBank/DDBJ whole genome shotgun (WGS) entry which is preliminary data.</text>
</comment>
<dbReference type="RefSeq" id="WP_188614731.1">
    <property type="nucleotide sequence ID" value="NZ_BMJT01000005.1"/>
</dbReference>
<protein>
    <submittedName>
        <fullName evidence="2">N-acetyltransferase</fullName>
    </submittedName>
</protein>
<dbReference type="SUPFAM" id="SSF55729">
    <property type="entry name" value="Acyl-CoA N-acyltransferases (Nat)"/>
    <property type="match status" value="1"/>
</dbReference>
<reference evidence="2" key="1">
    <citation type="journal article" date="2014" name="Int. J. Syst. Evol. Microbiol.">
        <title>Complete genome sequence of Corynebacterium casei LMG S-19264T (=DSM 44701T), isolated from a smear-ripened cheese.</title>
        <authorList>
            <consortium name="US DOE Joint Genome Institute (JGI-PGF)"/>
            <person name="Walter F."/>
            <person name="Albersmeier A."/>
            <person name="Kalinowski J."/>
            <person name="Ruckert C."/>
        </authorList>
    </citation>
    <scope>NUCLEOTIDE SEQUENCE</scope>
    <source>
        <strain evidence="2">CGMCC 1.15760</strain>
    </source>
</reference>
<evidence type="ECO:0000313" key="3">
    <source>
        <dbReference type="Proteomes" id="UP000616608"/>
    </source>
</evidence>
<keyword evidence="3" id="KW-1185">Reference proteome</keyword>
<dbReference type="PROSITE" id="PS51186">
    <property type="entry name" value="GNAT"/>
    <property type="match status" value="1"/>
</dbReference>
<evidence type="ECO:0000259" key="1">
    <source>
        <dbReference type="PROSITE" id="PS51186"/>
    </source>
</evidence>
<reference evidence="2" key="2">
    <citation type="submission" date="2020-09" db="EMBL/GenBank/DDBJ databases">
        <authorList>
            <person name="Sun Q."/>
            <person name="Zhou Y."/>
        </authorList>
    </citation>
    <scope>NUCLEOTIDE SEQUENCE</scope>
    <source>
        <strain evidence="2">CGMCC 1.15760</strain>
    </source>
</reference>
<proteinExistence type="predicted"/>
<dbReference type="PANTHER" id="PTHR43415">
    <property type="entry name" value="SPERMIDINE N(1)-ACETYLTRANSFERASE"/>
    <property type="match status" value="1"/>
</dbReference>
<accession>A0A917LH43</accession>